<dbReference type="AlphaFoldDB" id="A0A3E0H9E1"/>
<gene>
    <name evidence="1" type="ORF">DFR26_0531</name>
</gene>
<dbReference type="RefSeq" id="WP_116207373.1">
    <property type="nucleotide sequence ID" value="NZ_QUNR01000001.1"/>
</dbReference>
<dbReference type="Proteomes" id="UP000256774">
    <property type="component" value="Unassembled WGS sequence"/>
</dbReference>
<accession>A0A3E0H9E1</accession>
<protein>
    <recommendedName>
        <fullName evidence="3">DNA-binding protein</fullName>
    </recommendedName>
</protein>
<comment type="caution">
    <text evidence="1">The sequence shown here is derived from an EMBL/GenBank/DDBJ whole genome shotgun (WGS) entry which is preliminary data.</text>
</comment>
<keyword evidence="2" id="KW-1185">Reference proteome</keyword>
<evidence type="ECO:0008006" key="3">
    <source>
        <dbReference type="Google" id="ProtNLM"/>
    </source>
</evidence>
<sequence>MHKSISLLEKYGPLMTVDDLAELLTRVPTGLRASLNQKSKVADIFNPTRLKIGRKSFFRTHQIIEVLQLEEPAQ</sequence>
<dbReference type="OrthoDB" id="8910937at2"/>
<evidence type="ECO:0000313" key="1">
    <source>
        <dbReference type="EMBL" id="REH40331.1"/>
    </source>
</evidence>
<proteinExistence type="predicted"/>
<organism evidence="1 2">
    <name type="scientific">Paraperlucidibaca baekdonensis</name>
    <dbReference type="NCBI Taxonomy" id="748120"/>
    <lineage>
        <taxon>Bacteria</taxon>
        <taxon>Pseudomonadati</taxon>
        <taxon>Pseudomonadota</taxon>
        <taxon>Gammaproteobacteria</taxon>
        <taxon>Moraxellales</taxon>
        <taxon>Moraxellaceae</taxon>
        <taxon>Paraperlucidibaca</taxon>
    </lineage>
</organism>
<name>A0A3E0H9E1_9GAMM</name>
<evidence type="ECO:0000313" key="2">
    <source>
        <dbReference type="Proteomes" id="UP000256774"/>
    </source>
</evidence>
<reference evidence="1 2" key="1">
    <citation type="submission" date="2018-08" db="EMBL/GenBank/DDBJ databases">
        <title>Genomic Encyclopedia of Type Strains, Phase IV (KMG-IV): sequencing the most valuable type-strain genomes for metagenomic binning, comparative biology and taxonomic classification.</title>
        <authorList>
            <person name="Goeker M."/>
        </authorList>
    </citation>
    <scope>NUCLEOTIDE SEQUENCE [LARGE SCALE GENOMIC DNA]</scope>
    <source>
        <strain evidence="1 2">DSM 26022</strain>
    </source>
</reference>
<dbReference type="EMBL" id="QUNR01000001">
    <property type="protein sequence ID" value="REH40331.1"/>
    <property type="molecule type" value="Genomic_DNA"/>
</dbReference>